<dbReference type="InParanoid" id="A0A6J2XYK3"/>
<accession>A0A6J2XYK3</accession>
<sequence length="636" mass="74489">MFPPIYLPPTDQITLFGEQVSLTDLSETQFKISSHEKANFKETLLSMLDDKNRIIEALKKQVENQKMQLTYYIKKDMNPKMIQKLSESCSPQVSDESLPLNLAINKFCRQNGLQTRLSCMYERMNRLDTNLLRCLRDQEYVLEQIVKELCNDTKRKFTGVPKVELKFQFGSPYVTNPNVVDLFIKLLNATLHLKRKLIGFKICCDRVLIVEEERNGIVEQVYAMPTEQRCDCNYLLGLQMEKAEMENEIRRLSAENVEKQDRVVELNVVEKLLHNLRWELDSSFLKDEDSCISEMLKKVNSEARVLLAMTQEQKHKFKGEAYCDRTLFYIRTALNNGDVSEEELRNMGIKDQEGLRLYETIKKEIDSIRKSLRKETEKEITKAADENKMLRDKNAKLVVENEKMTIENKRLKEEVEQMKLEQKNGYRRLKHERDAYKSQVDDLQAIREAYAQLVDKQPSTLQIEREFTRQIDDRDKIISDYERKFAVMVNRIKRDKEKISDQNEQIVILNRVLKLNKSRDETICDQNPPKKETKIPPSTFLNPTLQQTKKFPKLDMPKNKTFQPRPLNANDKTINEKQPENEVSNKNKTSQFLENKNAPSDDAEWSSCSKLCPLQDQKNLGDVQLKSVTEDKGEEQ</sequence>
<evidence type="ECO:0000313" key="4">
    <source>
        <dbReference type="RefSeq" id="XP_030755840.1"/>
    </source>
</evidence>
<evidence type="ECO:0000256" key="1">
    <source>
        <dbReference type="SAM" id="Coils"/>
    </source>
</evidence>
<protein>
    <submittedName>
        <fullName evidence="4">Myosin-J heavy chain-like isoform X2</fullName>
    </submittedName>
</protein>
<gene>
    <name evidence="4" type="primary">LOC115882130</name>
</gene>
<proteinExistence type="predicted"/>
<organism evidence="3 4">
    <name type="scientific">Sitophilus oryzae</name>
    <name type="common">Rice weevil</name>
    <name type="synonym">Curculio oryzae</name>
    <dbReference type="NCBI Taxonomy" id="7048"/>
    <lineage>
        <taxon>Eukaryota</taxon>
        <taxon>Metazoa</taxon>
        <taxon>Ecdysozoa</taxon>
        <taxon>Arthropoda</taxon>
        <taxon>Hexapoda</taxon>
        <taxon>Insecta</taxon>
        <taxon>Pterygota</taxon>
        <taxon>Neoptera</taxon>
        <taxon>Endopterygota</taxon>
        <taxon>Coleoptera</taxon>
        <taxon>Polyphaga</taxon>
        <taxon>Cucujiformia</taxon>
        <taxon>Curculionidae</taxon>
        <taxon>Dryophthorinae</taxon>
        <taxon>Sitophilus</taxon>
    </lineage>
</organism>
<feature type="compositionally biased region" description="Polar residues" evidence="2">
    <location>
        <begin position="586"/>
        <end position="598"/>
    </location>
</feature>
<feature type="coiled-coil region" evidence="1">
    <location>
        <begin position="235"/>
        <end position="262"/>
    </location>
</feature>
<feature type="compositionally biased region" description="Basic and acidic residues" evidence="2">
    <location>
        <begin position="573"/>
        <end position="585"/>
    </location>
</feature>
<feature type="region of interest" description="Disordered" evidence="2">
    <location>
        <begin position="520"/>
        <end position="607"/>
    </location>
</feature>
<keyword evidence="1" id="KW-0175">Coiled coil</keyword>
<feature type="coiled-coil region" evidence="1">
    <location>
        <begin position="358"/>
        <end position="446"/>
    </location>
</feature>
<dbReference type="AlphaFoldDB" id="A0A6J2XYK3"/>
<name>A0A6J2XYK3_SITOR</name>
<evidence type="ECO:0000256" key="2">
    <source>
        <dbReference type="SAM" id="MobiDB-lite"/>
    </source>
</evidence>
<dbReference type="RefSeq" id="XP_030755840.1">
    <property type="nucleotide sequence ID" value="XM_030899980.1"/>
</dbReference>
<dbReference type="OrthoDB" id="6737266at2759"/>
<feature type="coiled-coil region" evidence="1">
    <location>
        <begin position="41"/>
        <end position="68"/>
    </location>
</feature>
<feature type="compositionally biased region" description="Basic and acidic residues" evidence="2">
    <location>
        <begin position="520"/>
        <end position="534"/>
    </location>
</feature>
<dbReference type="GeneID" id="115882130"/>
<dbReference type="Proteomes" id="UP000504635">
    <property type="component" value="Unplaced"/>
</dbReference>
<evidence type="ECO:0000313" key="3">
    <source>
        <dbReference type="Proteomes" id="UP000504635"/>
    </source>
</evidence>
<keyword evidence="3" id="KW-1185">Reference proteome</keyword>
<feature type="compositionally biased region" description="Polar residues" evidence="2">
    <location>
        <begin position="539"/>
        <end position="549"/>
    </location>
</feature>
<reference evidence="4" key="1">
    <citation type="submission" date="2025-08" db="UniProtKB">
        <authorList>
            <consortium name="RefSeq"/>
        </authorList>
    </citation>
    <scope>IDENTIFICATION</scope>
    <source>
        <tissue evidence="4">Gonads</tissue>
    </source>
</reference>